<sequence length="1007" mass="110856">MRIQLTAAFLTVTSQSGNESLQRLLEKISLYSSSMAAGRLFSQLRDTLPWLIISSLAAFCWRASLQQSFQTAPSIINLEARWAALSPASQDKTYYFLRSTEAALEVEVSPKRTSRVSLTCGNCEPIEHIFRHRLMQFDMRRTPVLQIPRNCSGSCTLEAHGFGSKSSFVSLRLEHSLDFHLCSCSGKTCACCDGFQGKLDDKDLLGSCTAAPCNIENSNKLAGPSRACKHGYAGDMNWRGPKAFGSCVPAPCRVANSNQKPGLSCRCNDNFLGDINWSGSVARGKCRAVPCDGRNVESGVAPCRCGDGFRSTSPGKLRRLHGVWSWLVKRRRAILRTQIKGQAMIANARMLTLAKFPGTGPKLAAFAAPPARCSVRDSNRKPGPDCKCKEHFAGDIWWHGSSSEGKCEAVRCAANHKARKRAPCRCVDGYEGKFNSTVTFGRRRYTSPELRGRCSKAQCTVPNSTFVAGRSCRCQDGYKGRIRWEGSQASGSCSQAPCNLPNTNMAAGIACRCKDGYEGMVTWNGPTPTANCRPVECTIANSDLVPGPSCKCNTGWVGKIVWRETSAFGTCVLAPACSQDVVFMMIPELADKNRSRFAQRQLFAGFRCAGTTKLKWSAAPVPSLSPAAGVHCDNLDHSSTPLPSFLPKHCVKVQADNLRCAPYMRYATTTKEANITCNHGRLGDVFHLEFQGRICGYDRIQWDVVAVRSMSLSGSGVDVLCQRNLSVGCGTAPHPGVPTVCYWYSQDAVFRSQSQKVDLRLASDGWFYLEGEGIPAEMQQRTEHVVKSWHYSGEYFLLVWSFHTSMLAPITMALRVDRTDTELELSTFDDVTFRMTAPCPQWLSNAYQAQQQSMDPAIFAVEALFGCNFSSSIGSTRYNITIGQVINVAVADSHLCIKHSPGCMTGTEYWFRSSGPSESLSGIGIQRYRSKHRDAQCHVAAFSEMSLEVWHLSGQDKPDCAAMSLPCRHLLRCTVDVGKFLQICGTDYRDLWHHHIWKAAVGTDVEE</sequence>
<organism evidence="1 2">
    <name type="scientific">Effrenium voratum</name>
    <dbReference type="NCBI Taxonomy" id="2562239"/>
    <lineage>
        <taxon>Eukaryota</taxon>
        <taxon>Sar</taxon>
        <taxon>Alveolata</taxon>
        <taxon>Dinophyceae</taxon>
        <taxon>Suessiales</taxon>
        <taxon>Symbiodiniaceae</taxon>
        <taxon>Effrenium</taxon>
    </lineage>
</organism>
<dbReference type="EMBL" id="CAUJNA010000430">
    <property type="protein sequence ID" value="CAJ1376925.1"/>
    <property type="molecule type" value="Genomic_DNA"/>
</dbReference>
<keyword evidence="2" id="KW-1185">Reference proteome</keyword>
<comment type="caution">
    <text evidence="1">The sequence shown here is derived from an EMBL/GenBank/DDBJ whole genome shotgun (WGS) entry which is preliminary data.</text>
</comment>
<evidence type="ECO:0000313" key="2">
    <source>
        <dbReference type="Proteomes" id="UP001178507"/>
    </source>
</evidence>
<protein>
    <submittedName>
        <fullName evidence="1">Uncharacterized protein</fullName>
    </submittedName>
</protein>
<dbReference type="AlphaFoldDB" id="A0AA36HX11"/>
<proteinExistence type="predicted"/>
<accession>A0AA36HX11</accession>
<reference evidence="1" key="1">
    <citation type="submission" date="2023-08" db="EMBL/GenBank/DDBJ databases">
        <authorList>
            <person name="Chen Y."/>
            <person name="Shah S."/>
            <person name="Dougan E. K."/>
            <person name="Thang M."/>
            <person name="Chan C."/>
        </authorList>
    </citation>
    <scope>NUCLEOTIDE SEQUENCE</scope>
</reference>
<gene>
    <name evidence="1" type="ORF">EVOR1521_LOCUS5863</name>
</gene>
<dbReference type="Proteomes" id="UP001178507">
    <property type="component" value="Unassembled WGS sequence"/>
</dbReference>
<name>A0AA36HX11_9DINO</name>
<evidence type="ECO:0000313" key="1">
    <source>
        <dbReference type="EMBL" id="CAJ1376925.1"/>
    </source>
</evidence>